<dbReference type="InterPro" id="IPR000943">
    <property type="entry name" value="RNA_pol_sigma70"/>
</dbReference>
<dbReference type="PANTHER" id="PTHR30603">
    <property type="entry name" value="RNA POLYMERASE SIGMA FACTOR RPO"/>
    <property type="match status" value="1"/>
</dbReference>
<dbReference type="SUPFAM" id="SSF88659">
    <property type="entry name" value="Sigma3 and sigma4 domains of RNA polymerase sigma factors"/>
    <property type="match status" value="1"/>
</dbReference>
<dbReference type="GO" id="GO:0006352">
    <property type="term" value="P:DNA-templated transcription initiation"/>
    <property type="evidence" value="ECO:0007669"/>
    <property type="project" value="InterPro"/>
</dbReference>
<gene>
    <name evidence="2" type="primary">rpoD</name>
    <name evidence="2" type="ORF">A33U_074</name>
</gene>
<dbReference type="Gene3D" id="1.10.10.10">
    <property type="entry name" value="Winged helix-like DNA-binding domain superfamily/Winged helix DNA-binding domain"/>
    <property type="match status" value="1"/>
</dbReference>
<dbReference type="InterPro" id="IPR013324">
    <property type="entry name" value="RNA_pol_sigma_r3/r4-like"/>
</dbReference>
<dbReference type="Proteomes" id="UP000003932">
    <property type="component" value="Chromosome"/>
</dbReference>
<dbReference type="AlphaFoldDB" id="J7GVX7"/>
<dbReference type="PATRIC" id="fig|1202536.3.peg.66"/>
<evidence type="ECO:0000313" key="2">
    <source>
        <dbReference type="EMBL" id="AFP83541.1"/>
    </source>
</evidence>
<protein>
    <submittedName>
        <fullName evidence="2">Putative RNA polymerase sigma factor rpoD</fullName>
    </submittedName>
</protein>
<dbReference type="RefSeq" id="WP_014886842.1">
    <property type="nucleotide sequence ID" value="NC_018414.1"/>
</dbReference>
<dbReference type="InterPro" id="IPR036388">
    <property type="entry name" value="WH-like_DNA-bd_sf"/>
</dbReference>
<name>J7GVX7_CARRU</name>
<accession>J7GVX7</accession>
<dbReference type="SMR" id="J7GVX7"/>
<feature type="domain" description="RNA polymerase sigma-70" evidence="1">
    <location>
        <begin position="274"/>
        <end position="300"/>
    </location>
</feature>
<dbReference type="KEGG" id="cru:A33U_074"/>
<dbReference type="Pfam" id="PF04545">
    <property type="entry name" value="Sigma70_r4"/>
    <property type="match status" value="1"/>
</dbReference>
<dbReference type="GO" id="GO:0003700">
    <property type="term" value="F:DNA-binding transcription factor activity"/>
    <property type="evidence" value="ECO:0007669"/>
    <property type="project" value="InterPro"/>
</dbReference>
<dbReference type="PRINTS" id="PR00046">
    <property type="entry name" value="SIGMA70FCT"/>
</dbReference>
<evidence type="ECO:0000259" key="1">
    <source>
        <dbReference type="PROSITE" id="PS00716"/>
    </source>
</evidence>
<dbReference type="InterPro" id="IPR007630">
    <property type="entry name" value="RNA_pol_sigma70_r4"/>
</dbReference>
<organism evidence="2 3">
    <name type="scientific">Candidatus Carsonella ruddii CE isolate Thao2000</name>
    <dbReference type="NCBI Taxonomy" id="1202536"/>
    <lineage>
        <taxon>Bacteria</taxon>
        <taxon>Pseudomonadati</taxon>
        <taxon>Pseudomonadota</taxon>
        <taxon>Gammaproteobacteria</taxon>
        <taxon>Oceanospirillales</taxon>
        <taxon>Halomonadaceae</taxon>
        <taxon>Zymobacter group</taxon>
        <taxon>Candidatus Carsonella</taxon>
    </lineage>
</organism>
<sequence>MKYKKKYLYFFLKKKKKIHFFYLKINFIIKKKYFNKLKEIDLILKFILNKNFIKKNIFKTIKLLLIFFLKKKKNILRIKNNILKIFIKNIFKKKITFNFKNFYLFKNFYIIFKNINFLILNKNIISKKYSFVLNYLFNIKNIIKNYIIKNYIIKLEKKLSKKKKKKFKELYQENIFNLKKILNNYNYYKKKNFLLICYWYIIKNTSKNIIIKNKNLNLKTNYFKNKKLINENIFKENDDFFLKKIILDLLSSFSIKEQKIIKLRFGFGVFRIYTLEEIGELFSLTRERIRQLELKIILKIKNSYRSEVLKPYIKLLKKKY</sequence>
<dbReference type="EMBL" id="CP003541">
    <property type="protein sequence ID" value="AFP83541.1"/>
    <property type="molecule type" value="Genomic_DNA"/>
</dbReference>
<evidence type="ECO:0000313" key="3">
    <source>
        <dbReference type="Proteomes" id="UP000003932"/>
    </source>
</evidence>
<dbReference type="InterPro" id="IPR050239">
    <property type="entry name" value="Sigma-70_RNA_pol_init_factors"/>
</dbReference>
<dbReference type="STRING" id="1202536.A33U_074"/>
<dbReference type="HOGENOM" id="CLU_879059_0_0_6"/>
<dbReference type="PANTHER" id="PTHR30603:SF47">
    <property type="entry name" value="RNA POLYMERASE SIGMA FACTOR SIGD, CHLOROPLASTIC"/>
    <property type="match status" value="1"/>
</dbReference>
<dbReference type="OrthoDB" id="9809557at2"/>
<dbReference type="PROSITE" id="PS00716">
    <property type="entry name" value="SIGMA70_2"/>
    <property type="match status" value="1"/>
</dbReference>
<proteinExistence type="predicted"/>
<dbReference type="CDD" id="cd06171">
    <property type="entry name" value="Sigma70_r4"/>
    <property type="match status" value="1"/>
</dbReference>
<reference evidence="2 3" key="1">
    <citation type="journal article" date="2012" name="Mol. Biol. Evol.">
        <title>Genome reduction and co-evolution between the primary and secondary bacterial symbionts of psyllids.</title>
        <authorList>
            <person name="Sloan D.B."/>
            <person name="Moran N.A."/>
        </authorList>
    </citation>
    <scope>NUCLEOTIDE SEQUENCE [LARGE SCALE GENOMIC DNA]</scope>
    <source>
        <strain evidence="2 3">CE</strain>
    </source>
</reference>